<organism evidence="1 2">
    <name type="scientific">Leptospira borgpetersenii serovar Hardjo-bovis str. Sponselee</name>
    <dbReference type="NCBI Taxonomy" id="1303729"/>
    <lineage>
        <taxon>Bacteria</taxon>
        <taxon>Pseudomonadati</taxon>
        <taxon>Spirochaetota</taxon>
        <taxon>Spirochaetia</taxon>
        <taxon>Leptospirales</taxon>
        <taxon>Leptospiraceae</taxon>
        <taxon>Leptospira</taxon>
    </lineage>
</organism>
<proteinExistence type="predicted"/>
<dbReference type="AlphaFoldDB" id="M6BKX7"/>
<reference evidence="1 2" key="1">
    <citation type="submission" date="2013-01" db="EMBL/GenBank/DDBJ databases">
        <authorList>
            <person name="Harkins D.M."/>
            <person name="Durkin A.S."/>
            <person name="Brinkac L.M."/>
            <person name="Haft D.H."/>
            <person name="Selengut J.D."/>
            <person name="Sanka R."/>
            <person name="DePew J."/>
            <person name="Purushe J."/>
            <person name="Galloway R.L."/>
            <person name="Vinetz J.M."/>
            <person name="Sutton G.G."/>
            <person name="Nierman W.C."/>
            <person name="Fouts D.E."/>
        </authorList>
    </citation>
    <scope>NUCLEOTIDE SEQUENCE [LARGE SCALE GENOMIC DNA]</scope>
    <source>
        <strain evidence="1 2">Sponselee CDC</strain>
    </source>
</reference>
<gene>
    <name evidence="1" type="ORF">LEP1GSC016_2092</name>
</gene>
<evidence type="ECO:0000313" key="2">
    <source>
        <dbReference type="Proteomes" id="UP000011873"/>
    </source>
</evidence>
<comment type="caution">
    <text evidence="1">The sequence shown here is derived from an EMBL/GenBank/DDBJ whole genome shotgun (WGS) entry which is preliminary data.</text>
</comment>
<evidence type="ECO:0000313" key="1">
    <source>
        <dbReference type="EMBL" id="EMJ80204.1"/>
    </source>
</evidence>
<dbReference type="Proteomes" id="UP000011873">
    <property type="component" value="Unassembled WGS sequence"/>
</dbReference>
<protein>
    <submittedName>
        <fullName evidence="1">Uncharacterized protein</fullName>
    </submittedName>
</protein>
<sequence>MLKYGCYANFMAEHFGKNLFYKIHIHCEERINPFYKN</sequence>
<dbReference type="EMBL" id="ANMU01000115">
    <property type="protein sequence ID" value="EMJ80204.1"/>
    <property type="molecule type" value="Genomic_DNA"/>
</dbReference>
<accession>M6BKX7</accession>
<name>M6BKX7_LEPBO</name>
<dbReference type="PATRIC" id="fig|1218567.3.peg.2884"/>